<comment type="caution">
    <text evidence="1">The sequence shown here is derived from an EMBL/GenBank/DDBJ whole genome shotgun (WGS) entry which is preliminary data.</text>
</comment>
<gene>
    <name evidence="1" type="ORF">QOZ88_07970</name>
</gene>
<dbReference type="EMBL" id="JASNFN010000005">
    <property type="protein sequence ID" value="MDP5182573.1"/>
    <property type="molecule type" value="Genomic_DNA"/>
</dbReference>
<protein>
    <submittedName>
        <fullName evidence="1">Uncharacterized protein</fullName>
    </submittedName>
</protein>
<evidence type="ECO:0000313" key="1">
    <source>
        <dbReference type="EMBL" id="MDP5182573.1"/>
    </source>
</evidence>
<dbReference type="RefSeq" id="WP_305999258.1">
    <property type="nucleotide sequence ID" value="NZ_JASNFN010000005.1"/>
</dbReference>
<dbReference type="Proteomes" id="UP001233673">
    <property type="component" value="Unassembled WGS sequence"/>
</dbReference>
<reference evidence="2" key="1">
    <citation type="submission" date="2023-05" db="EMBL/GenBank/DDBJ databases">
        <title>Draft genome of Pseudofrankia sp. BMG5.37.</title>
        <authorList>
            <person name="Gtari M."/>
            <person name="Ghodhbane F."/>
            <person name="Sbissi I."/>
        </authorList>
    </citation>
    <scope>NUCLEOTIDE SEQUENCE [LARGE SCALE GENOMIC DNA]</scope>
    <source>
        <strain evidence="2">BMG 814</strain>
    </source>
</reference>
<keyword evidence="2" id="KW-1185">Reference proteome</keyword>
<evidence type="ECO:0000313" key="2">
    <source>
        <dbReference type="Proteomes" id="UP001233673"/>
    </source>
</evidence>
<name>A0ABT9IAH2_9ACTN</name>
<organism evidence="1 2">
    <name type="scientific">Blastococcus carthaginiensis</name>
    <dbReference type="NCBI Taxonomy" id="3050034"/>
    <lineage>
        <taxon>Bacteria</taxon>
        <taxon>Bacillati</taxon>
        <taxon>Actinomycetota</taxon>
        <taxon>Actinomycetes</taxon>
        <taxon>Geodermatophilales</taxon>
        <taxon>Geodermatophilaceae</taxon>
        <taxon>Blastococcus</taxon>
    </lineage>
</organism>
<sequence length="44" mass="4442">MQSTTGAAHPHVAAARKLLALGWWFVAAGAALALGLEVEDGVAL</sequence>
<accession>A0ABT9IAH2</accession>
<proteinExistence type="predicted"/>